<proteinExistence type="predicted"/>
<evidence type="ECO:0000256" key="1">
    <source>
        <dbReference type="SAM" id="MobiDB-lite"/>
    </source>
</evidence>
<feature type="compositionally biased region" description="Basic and acidic residues" evidence="1">
    <location>
        <begin position="873"/>
        <end position="890"/>
    </location>
</feature>
<feature type="region of interest" description="Disordered" evidence="1">
    <location>
        <begin position="637"/>
        <end position="966"/>
    </location>
</feature>
<feature type="compositionally biased region" description="Acidic residues" evidence="1">
    <location>
        <begin position="548"/>
        <end position="563"/>
    </location>
</feature>
<evidence type="ECO:0000313" key="4">
    <source>
        <dbReference type="Proteomes" id="UP000660262"/>
    </source>
</evidence>
<feature type="compositionally biased region" description="Low complexity" evidence="1">
    <location>
        <begin position="525"/>
        <end position="534"/>
    </location>
</feature>
<dbReference type="Proteomes" id="UP000660262">
    <property type="component" value="Unassembled WGS sequence"/>
</dbReference>
<feature type="compositionally biased region" description="Low complexity" evidence="1">
    <location>
        <begin position="1047"/>
        <end position="1064"/>
    </location>
</feature>
<feature type="compositionally biased region" description="Basic and acidic residues" evidence="1">
    <location>
        <begin position="637"/>
        <end position="648"/>
    </location>
</feature>
<accession>A0A830H4R0</accession>
<dbReference type="Gene3D" id="2.20.70.10">
    <property type="match status" value="1"/>
</dbReference>
<feature type="compositionally biased region" description="Low complexity" evidence="1">
    <location>
        <begin position="844"/>
        <end position="857"/>
    </location>
</feature>
<feature type="region of interest" description="Disordered" evidence="1">
    <location>
        <begin position="985"/>
        <end position="1258"/>
    </location>
</feature>
<feature type="compositionally biased region" description="Basic and acidic residues" evidence="1">
    <location>
        <begin position="714"/>
        <end position="727"/>
    </location>
</feature>
<feature type="compositionally biased region" description="Low complexity" evidence="1">
    <location>
        <begin position="401"/>
        <end position="412"/>
    </location>
</feature>
<feature type="region of interest" description="Disordered" evidence="1">
    <location>
        <begin position="196"/>
        <end position="596"/>
    </location>
</feature>
<keyword evidence="4" id="KW-1185">Reference proteome</keyword>
<comment type="caution">
    <text evidence="3">The sequence shown here is derived from an EMBL/GenBank/DDBJ whole genome shotgun (WGS) entry which is preliminary data.</text>
</comment>
<feature type="compositionally biased region" description="Low complexity" evidence="1">
    <location>
        <begin position="475"/>
        <end position="510"/>
    </location>
</feature>
<dbReference type="InterPro" id="IPR001202">
    <property type="entry name" value="WW_dom"/>
</dbReference>
<feature type="compositionally biased region" description="Polar residues" evidence="1">
    <location>
        <begin position="683"/>
        <end position="694"/>
    </location>
</feature>
<feature type="compositionally biased region" description="Low complexity" evidence="1">
    <location>
        <begin position="1091"/>
        <end position="1110"/>
    </location>
</feature>
<reference evidence="3" key="1">
    <citation type="submission" date="2020-10" db="EMBL/GenBank/DDBJ databases">
        <title>Unveiling of a novel bifunctional photoreceptor, Dualchrome1, isolated from a cosmopolitan green alga.</title>
        <authorList>
            <person name="Suzuki S."/>
            <person name="Kawachi M."/>
        </authorList>
    </citation>
    <scope>NUCLEOTIDE SEQUENCE</scope>
    <source>
        <strain evidence="3">NIES 2893</strain>
    </source>
</reference>
<feature type="compositionally biased region" description="Polar residues" evidence="1">
    <location>
        <begin position="161"/>
        <end position="174"/>
    </location>
</feature>
<dbReference type="PROSITE" id="PS50020">
    <property type="entry name" value="WW_DOMAIN_2"/>
    <property type="match status" value="1"/>
</dbReference>
<dbReference type="InterPro" id="IPR036020">
    <property type="entry name" value="WW_dom_sf"/>
</dbReference>
<feature type="compositionally biased region" description="Polar residues" evidence="1">
    <location>
        <begin position="1442"/>
        <end position="1454"/>
    </location>
</feature>
<evidence type="ECO:0000259" key="2">
    <source>
        <dbReference type="PROSITE" id="PS50020"/>
    </source>
</evidence>
<evidence type="ECO:0000313" key="3">
    <source>
        <dbReference type="EMBL" id="GHP02025.1"/>
    </source>
</evidence>
<name>A0A830H4R0_9CHLO</name>
<feature type="compositionally biased region" description="Basic and acidic residues" evidence="1">
    <location>
        <begin position="569"/>
        <end position="579"/>
    </location>
</feature>
<feature type="compositionally biased region" description="Basic and acidic residues" evidence="1">
    <location>
        <begin position="1163"/>
        <end position="1175"/>
    </location>
</feature>
<feature type="region of interest" description="Disordered" evidence="1">
    <location>
        <begin position="138"/>
        <end position="182"/>
    </location>
</feature>
<feature type="compositionally biased region" description="Low complexity" evidence="1">
    <location>
        <begin position="1074"/>
        <end position="1083"/>
    </location>
</feature>
<feature type="compositionally biased region" description="Low complexity" evidence="1">
    <location>
        <begin position="658"/>
        <end position="675"/>
    </location>
</feature>
<feature type="compositionally biased region" description="Basic and acidic residues" evidence="1">
    <location>
        <begin position="225"/>
        <end position="250"/>
    </location>
</feature>
<feature type="compositionally biased region" description="Basic and acidic residues" evidence="1">
    <location>
        <begin position="815"/>
        <end position="825"/>
    </location>
</feature>
<feature type="compositionally biased region" description="Polar residues" evidence="1">
    <location>
        <begin position="1027"/>
        <end position="1038"/>
    </location>
</feature>
<gene>
    <name evidence="3" type="ORF">PPROV_000078100</name>
</gene>
<dbReference type="SUPFAM" id="SSF51045">
    <property type="entry name" value="WW domain"/>
    <property type="match status" value="1"/>
</dbReference>
<feature type="compositionally biased region" description="Pro residues" evidence="1">
    <location>
        <begin position="1111"/>
        <end position="1120"/>
    </location>
</feature>
<feature type="compositionally biased region" description="Low complexity" evidence="1">
    <location>
        <begin position="210"/>
        <end position="224"/>
    </location>
</feature>
<sequence>MTLHPLRGGAELTVENGMPTNVRLLNPDAPEDAATLENCHHTVSDKDILQPFVQALRDPTVSVARATKTVFEAEEVEPFEHVYFGGAKIGVTTVYICYGSNQGNDGDNNASADANQQAVADEDAASRKHLEELAAELLKESDGGSTEHNFDPEIDDDDQHQVQSKGTAQSSTPSGEAEPEAATPVDAAANLLLEAAKEEGRLKQEEEEAAAAAAQAAAAQPAQPESRKAPWERRSHHDHVPVAVASREDDPFGDGPMSAKLSAQELPTEGQANSEPIQREEPEQTKPATNDVEESPATADEPASQPAAAVTEETLPSPQQEEEKPPATADEPASQPAAAVTEETLPSPQQEEAKAPATADEPASQPAAAVTEETLPSPQQEEAKAPATADEPASQPAAAVTEETQTLPPQEQQEQHEHEQEQEQPPAPEAEQQPEATNEPAPQPAAAVTEETQTPSPQEQQQQQQHEQEQPPAPEAEQQPEATNEPAPQPAAAVTEETQTPPPQEQEQPPVTAPEKEEPPPPPQQEQQQQESPPAKSDEEQPPPSASEIEEEEEEEEEEEDGMDGSFEPNREWNMKVDMGESITPKSMTQVPQSDVRRRAMLEAVEISREQAEKREALRQKNEAELRELEEEAKLVEEEAMRAEEERQALLNPKPTEETAGANANGNSAGEQSASGVDAGASEASQSEVSTETATAVGAVPEESESPTLEGDAAPEKKDSEPPRTEDMFAAAPETAQNPPESGAADSTVETTEAMPSEPAAEGMADPMPTTTEASHHPEPIPTPESPAAPTTNNEEVAASPATDAQVAPEIPLVHADELLDKPAEHPPAQDVAAATEPPEINKAALGDAAAAAAAVAEQEKQKRDLDEEEEERLERELAEKARAEEEAAEAKAAAAAAAAEEETRKAEEQAKIAKEEEERKRAEEEARIREQEEEERRKAEQAALEAEAAAMDEKPPLPPDWTEVPLSTPMNIYGHTYTEYYHNSRTGATQWDRPNAPARREEGAESVATDAQQKGDSEPVPEEAATQGQASSVTADSLATAPPLQSTETITTEPPSSASPETGEVGEVVQQISTETTEALTTEPPPSTTAPPGSSEPVADPVPTESVPTEPVPTEPVPTEPDGSKEQQESGASEPEERNMAATETLTTTEIPSKTQDEVVDEAEKNESSQEKGVDATGSVSGAQGDVVPSDSVVFDETAKAAEVSGSNQAGDEAYDAYYAESLQAKEPQANEPPSSSENAEVPSEPQGGQTTQSTHADKRHPCACVPYWSCAPPSMLLHGPPKTGAKALPPFPAFCSRPPPPAPDAESPCVLPLSPVSGFAGMPSTTACVILQAVASAARGASSATVGDSPPPLGVSALGPFQPILVSFLAMAAWRLLIGALRSDKDFADALTPAKQVGGAATVTPSGRDTGNVPMTAHPMATLHRRERGGAPALVPQPNFAPTTMDQQQQPSAQPPMIPMMPTADTGASGVPSIPMGLPNSPSGMLDKIAAAGGSASASPTAKEAELRRRGLAGNAGFGHATASADAPYAPEEIATADTTAASSDAASWAMDSGGFDAGGASSTPMVPSDLHAAALAAAGRAERARVACWDEAVQLHWHVAWQTAKVEAESAETPVAPVPPSEEEVRTSAESTYYTVLAEGKVDEARAGLVATCGWSEEEASSFMSQYSAAFASFLAALTGEADMSTGGASLGGGGAASSHPAMALAVAEDALSGLESRLVRAGVDSMDGEEGRPHAGRVMRLLHLGESAASLYKAADAAAKAVELHTNPASGEYVSAPS</sequence>
<feature type="compositionally biased region" description="Polar residues" evidence="1">
    <location>
        <begin position="1143"/>
        <end position="1155"/>
    </location>
</feature>
<feature type="region of interest" description="Disordered" evidence="1">
    <location>
        <begin position="1439"/>
        <end position="1471"/>
    </location>
</feature>
<protein>
    <recommendedName>
        <fullName evidence="2">WW domain-containing protein</fullName>
    </recommendedName>
</protein>
<feature type="compositionally biased region" description="Basic and acidic residues" evidence="1">
    <location>
        <begin position="902"/>
        <end position="941"/>
    </location>
</feature>
<organism evidence="3 4">
    <name type="scientific">Pycnococcus provasolii</name>
    <dbReference type="NCBI Taxonomy" id="41880"/>
    <lineage>
        <taxon>Eukaryota</taxon>
        <taxon>Viridiplantae</taxon>
        <taxon>Chlorophyta</taxon>
        <taxon>Pseudoscourfieldiophyceae</taxon>
        <taxon>Pseudoscourfieldiales</taxon>
        <taxon>Pycnococcaceae</taxon>
        <taxon>Pycnococcus</taxon>
    </lineage>
</organism>
<feature type="compositionally biased region" description="Low complexity" evidence="1">
    <location>
        <begin position="429"/>
        <end position="465"/>
    </location>
</feature>
<feature type="compositionally biased region" description="Polar residues" evidence="1">
    <location>
        <begin position="584"/>
        <end position="593"/>
    </location>
</feature>
<dbReference type="EMBL" id="BNJQ01000002">
    <property type="protein sequence ID" value="GHP02025.1"/>
    <property type="molecule type" value="Genomic_DNA"/>
</dbReference>
<feature type="domain" description="WW" evidence="2">
    <location>
        <begin position="956"/>
        <end position="997"/>
    </location>
</feature>
<dbReference type="CDD" id="cd00201">
    <property type="entry name" value="WW"/>
    <property type="match status" value="1"/>
</dbReference>